<sequence length="559" mass="60808">MRIPVYLLAGLGLSTCATGLPRLGVDGPIRDDPGAADSAEGLVAAAASRLGALLDPLVDNGIPRGDVEELFVEQRLDHFDRQNSRKFLQRYFINKKYWAGASSGAPVFLCVGGEGPPLEANVLSESVHCNDMLELAPEHNALVLAVEHRYYGKSNPGDDWATDSLRWLSSQQALADLSSFHGFLSDKEGLTGAEKWVTWGGSYPGMLAGWARLKYPHLFHAAVSSSSPMKAQLDFPQYAEVMRDSLASGVDGVGGSEECASAVEAGHASIGELLLTEEGQLELVATFQLCDASSLQDEDARVLFAGDGVVTLPIQGNDPACNGMVCNIRAVCEIMTDATRGSEVERLAAIRKIQRSSDAEAIEEPRSSPSPCEVFPPKDMNTAAGRYGGRSRERGAGLRRDYPGQEMKLLGRWAMDPSDPDRAWLYQTCTEFGFYQTCEVGTRCPFTQGLHTLDLDLAMCEEAFGIRAEEVREQVRLTNLFYGGDRPRGSRVIFPNGAIDPWHALGVLETPTPGLPAIYVEGASHHFWTHPSKPTDSPDIVKARHVIWNQVTAWLGEDD</sequence>
<dbReference type="EMBL" id="FN649740">
    <property type="protein sequence ID" value="CBN78040.1"/>
    <property type="molecule type" value="Genomic_DNA"/>
</dbReference>
<dbReference type="AlphaFoldDB" id="D8LTJ9"/>
<reference evidence="8 9" key="1">
    <citation type="journal article" date="2010" name="Nature">
        <title>The Ectocarpus genome and the independent evolution of multicellularity in brown algae.</title>
        <authorList>
            <person name="Cock J.M."/>
            <person name="Sterck L."/>
            <person name="Rouze P."/>
            <person name="Scornet D."/>
            <person name="Allen A.E."/>
            <person name="Amoutzias G."/>
            <person name="Anthouard V."/>
            <person name="Artiguenave F."/>
            <person name="Aury J.M."/>
            <person name="Badger J.H."/>
            <person name="Beszteri B."/>
            <person name="Billiau K."/>
            <person name="Bonnet E."/>
            <person name="Bothwell J.H."/>
            <person name="Bowler C."/>
            <person name="Boyen C."/>
            <person name="Brownlee C."/>
            <person name="Carrano C.J."/>
            <person name="Charrier B."/>
            <person name="Cho G.Y."/>
            <person name="Coelho S.M."/>
            <person name="Collen J."/>
            <person name="Corre E."/>
            <person name="Da Silva C."/>
            <person name="Delage L."/>
            <person name="Delaroque N."/>
            <person name="Dittami S.M."/>
            <person name="Doulbeau S."/>
            <person name="Elias M."/>
            <person name="Farnham G."/>
            <person name="Gachon C.M."/>
            <person name="Gschloessl B."/>
            <person name="Heesch S."/>
            <person name="Jabbari K."/>
            <person name="Jubin C."/>
            <person name="Kawai H."/>
            <person name="Kimura K."/>
            <person name="Kloareg B."/>
            <person name="Kupper F.C."/>
            <person name="Lang D."/>
            <person name="Le Bail A."/>
            <person name="Leblanc C."/>
            <person name="Lerouge P."/>
            <person name="Lohr M."/>
            <person name="Lopez P.J."/>
            <person name="Martens C."/>
            <person name="Maumus F."/>
            <person name="Michel G."/>
            <person name="Miranda-Saavedra D."/>
            <person name="Morales J."/>
            <person name="Moreau H."/>
            <person name="Motomura T."/>
            <person name="Nagasato C."/>
            <person name="Napoli C.A."/>
            <person name="Nelson D.R."/>
            <person name="Nyvall-Collen P."/>
            <person name="Peters A.F."/>
            <person name="Pommier C."/>
            <person name="Potin P."/>
            <person name="Poulain J."/>
            <person name="Quesneville H."/>
            <person name="Read B."/>
            <person name="Rensing S.A."/>
            <person name="Ritter A."/>
            <person name="Rousvoal S."/>
            <person name="Samanta M."/>
            <person name="Samson G."/>
            <person name="Schroeder D.C."/>
            <person name="Segurens B."/>
            <person name="Strittmatter M."/>
            <person name="Tonon T."/>
            <person name="Tregear J.W."/>
            <person name="Valentin K."/>
            <person name="von Dassow P."/>
            <person name="Yamagishi T."/>
            <person name="Van de Peer Y."/>
            <person name="Wincker P."/>
        </authorList>
    </citation>
    <scope>NUCLEOTIDE SEQUENCE [LARGE SCALE GENOMIC DNA]</scope>
    <source>
        <strain evidence="9">Ec32 / CCAP1310/4</strain>
    </source>
</reference>
<name>D8LTJ9_ECTSI</name>
<dbReference type="OrthoDB" id="1735038at2759"/>
<evidence type="ECO:0000313" key="9">
    <source>
        <dbReference type="Proteomes" id="UP000002630"/>
    </source>
</evidence>
<dbReference type="GO" id="GO:0006508">
    <property type="term" value="P:proteolysis"/>
    <property type="evidence" value="ECO:0007669"/>
    <property type="project" value="UniProtKB-KW"/>
</dbReference>
<protein>
    <recommendedName>
        <fullName evidence="10">Thymus-specific serine protease</fullName>
    </recommendedName>
</protein>
<dbReference type="ESTHER" id="ectsi-d8ltj9">
    <property type="family name" value="Prolylcarboxypeptidase"/>
</dbReference>
<dbReference type="InterPro" id="IPR008758">
    <property type="entry name" value="Peptidase_S28"/>
</dbReference>
<dbReference type="eggNOG" id="KOG2182">
    <property type="taxonomic scope" value="Eukaryota"/>
</dbReference>
<feature type="region of interest" description="Disordered" evidence="6">
    <location>
        <begin position="358"/>
        <end position="398"/>
    </location>
</feature>
<dbReference type="EMBL" id="FN649056">
    <property type="protein sequence ID" value="CBN78040.1"/>
    <property type="molecule type" value="Genomic_DNA"/>
</dbReference>
<dbReference type="SUPFAM" id="SSF53474">
    <property type="entry name" value="alpha/beta-Hydrolases"/>
    <property type="match status" value="1"/>
</dbReference>
<dbReference type="PANTHER" id="PTHR11010">
    <property type="entry name" value="PROTEASE S28 PRO-X CARBOXYPEPTIDASE-RELATED"/>
    <property type="match status" value="1"/>
</dbReference>
<proteinExistence type="inferred from homology"/>
<evidence type="ECO:0000256" key="1">
    <source>
        <dbReference type="ARBA" id="ARBA00011079"/>
    </source>
</evidence>
<evidence type="ECO:0000256" key="7">
    <source>
        <dbReference type="SAM" id="SignalP"/>
    </source>
</evidence>
<dbReference type="GO" id="GO:0070008">
    <property type="term" value="F:serine-type exopeptidase activity"/>
    <property type="evidence" value="ECO:0007669"/>
    <property type="project" value="InterPro"/>
</dbReference>
<keyword evidence="4" id="KW-0378">Hydrolase</keyword>
<gene>
    <name evidence="8" type="ORF">Esi_0082_0067</name>
</gene>
<comment type="similarity">
    <text evidence="1">Belongs to the peptidase S28 family.</text>
</comment>
<feature type="signal peptide" evidence="7">
    <location>
        <begin position="1"/>
        <end position="19"/>
    </location>
</feature>
<organism evidence="8 9">
    <name type="scientific">Ectocarpus siliculosus</name>
    <name type="common">Brown alga</name>
    <name type="synonym">Conferva siliculosa</name>
    <dbReference type="NCBI Taxonomy" id="2880"/>
    <lineage>
        <taxon>Eukaryota</taxon>
        <taxon>Sar</taxon>
        <taxon>Stramenopiles</taxon>
        <taxon>Ochrophyta</taxon>
        <taxon>PX clade</taxon>
        <taxon>Phaeophyceae</taxon>
        <taxon>Ectocarpales</taxon>
        <taxon>Ectocarpaceae</taxon>
        <taxon>Ectocarpus</taxon>
    </lineage>
</organism>
<evidence type="ECO:0000256" key="5">
    <source>
        <dbReference type="ARBA" id="ARBA00023180"/>
    </source>
</evidence>
<accession>D8LTJ9</accession>
<keyword evidence="3 7" id="KW-0732">Signal</keyword>
<feature type="chain" id="PRO_5003117555" description="Thymus-specific serine protease" evidence="7">
    <location>
        <begin position="20"/>
        <end position="559"/>
    </location>
</feature>
<evidence type="ECO:0000256" key="4">
    <source>
        <dbReference type="ARBA" id="ARBA00022801"/>
    </source>
</evidence>
<evidence type="ECO:0008006" key="10">
    <source>
        <dbReference type="Google" id="ProtNLM"/>
    </source>
</evidence>
<dbReference type="PANTHER" id="PTHR11010:SF11">
    <property type="entry name" value="THYMUS-SPECIFIC SERINE PROTEASE"/>
    <property type="match status" value="1"/>
</dbReference>
<dbReference type="GO" id="GO:0008239">
    <property type="term" value="F:dipeptidyl-peptidase activity"/>
    <property type="evidence" value="ECO:0007669"/>
    <property type="project" value="TreeGrafter"/>
</dbReference>
<dbReference type="Proteomes" id="UP000002630">
    <property type="component" value="Linkage Group LG15"/>
</dbReference>
<evidence type="ECO:0000256" key="3">
    <source>
        <dbReference type="ARBA" id="ARBA00022729"/>
    </source>
</evidence>
<dbReference type="Pfam" id="PF05577">
    <property type="entry name" value="Peptidase_S28"/>
    <property type="match status" value="2"/>
</dbReference>
<dbReference type="InParanoid" id="D8LTJ9"/>
<evidence type="ECO:0000256" key="6">
    <source>
        <dbReference type="SAM" id="MobiDB-lite"/>
    </source>
</evidence>
<keyword evidence="5" id="KW-0325">Glycoprotein</keyword>
<keyword evidence="2" id="KW-0645">Protease</keyword>
<dbReference type="Gene3D" id="3.40.50.1820">
    <property type="entry name" value="alpha/beta hydrolase"/>
    <property type="match status" value="2"/>
</dbReference>
<dbReference type="InterPro" id="IPR029058">
    <property type="entry name" value="AB_hydrolase_fold"/>
</dbReference>
<dbReference type="OMA" id="NDYIDSQ"/>
<evidence type="ECO:0000256" key="2">
    <source>
        <dbReference type="ARBA" id="ARBA00022670"/>
    </source>
</evidence>
<keyword evidence="9" id="KW-1185">Reference proteome</keyword>
<evidence type="ECO:0000313" key="8">
    <source>
        <dbReference type="EMBL" id="CBN78040.1"/>
    </source>
</evidence>